<comment type="caution">
    <text evidence="1">The sequence shown here is derived from an EMBL/GenBank/DDBJ whole genome shotgun (WGS) entry which is preliminary data.</text>
</comment>
<name>A0A6N6N4Q6_9BACT</name>
<reference evidence="1 2" key="1">
    <citation type="journal article" date="2017" name="Int. J. Syst. Evol. Microbiol.">
        <title>Desulfovibrio senegalensis sp. nov., a mesophilic sulfate reducer isolated from marine sediment.</title>
        <authorList>
            <person name="Thioye A."/>
            <person name="Gam Z.B.A."/>
            <person name="Mbengue M."/>
            <person name="Cayol J.L."/>
            <person name="Joseph-Bartoli M."/>
            <person name="Toure-Kane C."/>
            <person name="Labat M."/>
        </authorList>
    </citation>
    <scope>NUCLEOTIDE SEQUENCE [LARGE SCALE GENOMIC DNA]</scope>
    <source>
        <strain evidence="1 2">DSM 101509</strain>
    </source>
</reference>
<dbReference type="Proteomes" id="UP000438699">
    <property type="component" value="Unassembled WGS sequence"/>
</dbReference>
<dbReference type="EMBL" id="WAIE01000001">
    <property type="protein sequence ID" value="KAB1443026.1"/>
    <property type="molecule type" value="Genomic_DNA"/>
</dbReference>
<dbReference type="OrthoDB" id="5464821at2"/>
<protein>
    <submittedName>
        <fullName evidence="1">Uncharacterized protein</fullName>
    </submittedName>
</protein>
<dbReference type="AlphaFoldDB" id="A0A6N6N4Q6"/>
<organism evidence="1 2">
    <name type="scientific">Pseudodesulfovibrio senegalensis</name>
    <dbReference type="NCBI Taxonomy" id="1721087"/>
    <lineage>
        <taxon>Bacteria</taxon>
        <taxon>Pseudomonadati</taxon>
        <taxon>Thermodesulfobacteriota</taxon>
        <taxon>Desulfovibrionia</taxon>
        <taxon>Desulfovibrionales</taxon>
        <taxon>Desulfovibrionaceae</taxon>
    </lineage>
</organism>
<evidence type="ECO:0000313" key="2">
    <source>
        <dbReference type="Proteomes" id="UP000438699"/>
    </source>
</evidence>
<evidence type="ECO:0000313" key="1">
    <source>
        <dbReference type="EMBL" id="KAB1443026.1"/>
    </source>
</evidence>
<proteinExistence type="predicted"/>
<keyword evidence="2" id="KW-1185">Reference proteome</keyword>
<gene>
    <name evidence="1" type="ORF">F8A88_01810</name>
</gene>
<sequence length="204" mass="22274">MEKYYVNFQNDSDRTWTMAVYQKLPGSVGLDTVAWKKTAVPQSGFSGVTWDLKYNVAIADYRQLAPLGVYTASQVLETSLGTEWDIIFEQGVQQLNYVGRLEGELGDHIVINNKSGLTANPGVGMSGRGAAFKRDVLSNAGAQFKVTPVYYAALFRDVELGEVISSNIEVGPLKLTFNAGANVANIRAIRHGDAIELESSYART</sequence>
<accession>A0A6N6N4Q6</accession>
<dbReference type="RefSeq" id="WP_151149280.1">
    <property type="nucleotide sequence ID" value="NZ_WAIE01000001.1"/>
</dbReference>